<gene>
    <name evidence="5" type="primary">EFM4</name>
    <name evidence="7" type="ORF">BCR39DRAFT_532226</name>
</gene>
<comment type="caution">
    <text evidence="7">The sequence shown here is derived from an EMBL/GenBank/DDBJ whole genome shotgun (WGS) entry which is preliminary data.</text>
</comment>
<dbReference type="AlphaFoldDB" id="A0A1Y2B3A4"/>
<dbReference type="InterPro" id="IPR026635">
    <property type="entry name" value="Efm4/METTL10"/>
</dbReference>
<evidence type="ECO:0000313" key="7">
    <source>
        <dbReference type="EMBL" id="ORY29309.1"/>
    </source>
</evidence>
<dbReference type="STRING" id="71784.A0A1Y2B3A4"/>
<dbReference type="GO" id="GO:0016279">
    <property type="term" value="F:protein-lysine N-methyltransferase activity"/>
    <property type="evidence" value="ECO:0007669"/>
    <property type="project" value="UniProtKB-UniRule"/>
</dbReference>
<keyword evidence="3 5" id="KW-0808">Transferase</keyword>
<evidence type="ECO:0000256" key="4">
    <source>
        <dbReference type="ARBA" id="ARBA00022691"/>
    </source>
</evidence>
<dbReference type="Pfam" id="PF01869">
    <property type="entry name" value="BcrAD_BadFG"/>
    <property type="match status" value="1"/>
</dbReference>
<dbReference type="CDD" id="cd24007">
    <property type="entry name" value="ASKHA_NBD_eukNAGK-like"/>
    <property type="match status" value="1"/>
</dbReference>
<dbReference type="OrthoDB" id="10069295at2759"/>
<dbReference type="Proteomes" id="UP000193986">
    <property type="component" value="Unassembled WGS sequence"/>
</dbReference>
<dbReference type="InParanoid" id="A0A1Y2B3A4"/>
<dbReference type="SUPFAM" id="SSF53335">
    <property type="entry name" value="S-adenosyl-L-methionine-dependent methyltransferases"/>
    <property type="match status" value="1"/>
</dbReference>
<evidence type="ECO:0000256" key="3">
    <source>
        <dbReference type="ARBA" id="ARBA00022679"/>
    </source>
</evidence>
<evidence type="ECO:0000256" key="5">
    <source>
        <dbReference type="HAMAP-Rule" id="MF_03188"/>
    </source>
</evidence>
<evidence type="ECO:0000256" key="1">
    <source>
        <dbReference type="ARBA" id="ARBA00006198"/>
    </source>
</evidence>
<name>A0A1Y2B3A4_9TREE</name>
<dbReference type="HAMAP" id="MF_03188">
    <property type="entry name" value="Methyltr_EFM4"/>
    <property type="match status" value="1"/>
</dbReference>
<keyword evidence="2 5" id="KW-0489">Methyltransferase</keyword>
<dbReference type="InterPro" id="IPR043129">
    <property type="entry name" value="ATPase_NBD"/>
</dbReference>
<dbReference type="Gene3D" id="3.30.420.40">
    <property type="match status" value="2"/>
</dbReference>
<dbReference type="PANTHER" id="PTHR12843:SF5">
    <property type="entry name" value="EEF1A LYSINE METHYLTRANSFERASE 2"/>
    <property type="match status" value="1"/>
</dbReference>
<dbReference type="GO" id="GO:0032259">
    <property type="term" value="P:methylation"/>
    <property type="evidence" value="ECO:0007669"/>
    <property type="project" value="UniProtKB-KW"/>
</dbReference>
<evidence type="ECO:0000313" key="8">
    <source>
        <dbReference type="Proteomes" id="UP000193986"/>
    </source>
</evidence>
<feature type="domain" description="ATPase BadF/BadG/BcrA/BcrD type" evidence="6">
    <location>
        <begin position="271"/>
        <end position="582"/>
    </location>
</feature>
<dbReference type="Gene3D" id="3.40.50.150">
    <property type="entry name" value="Vaccinia Virus protein VP39"/>
    <property type="match status" value="1"/>
</dbReference>
<dbReference type="EMBL" id="MCFC01000026">
    <property type="protein sequence ID" value="ORY29309.1"/>
    <property type="molecule type" value="Genomic_DNA"/>
</dbReference>
<keyword evidence="4 5" id="KW-0949">S-adenosyl-L-methionine</keyword>
<comment type="similarity">
    <text evidence="5">Belongs to the class I-like SAM-binding methyltransferase superfamily. EFM4 family.</text>
</comment>
<reference evidence="7 8" key="1">
    <citation type="submission" date="2016-07" db="EMBL/GenBank/DDBJ databases">
        <title>Pervasive Adenine N6-methylation of Active Genes in Fungi.</title>
        <authorList>
            <consortium name="DOE Joint Genome Institute"/>
            <person name="Mondo S.J."/>
            <person name="Dannebaum R.O."/>
            <person name="Kuo R.C."/>
            <person name="Labutti K."/>
            <person name="Haridas S."/>
            <person name="Kuo A."/>
            <person name="Salamov A."/>
            <person name="Ahrendt S.R."/>
            <person name="Lipzen A."/>
            <person name="Sullivan W."/>
            <person name="Andreopoulos W.B."/>
            <person name="Clum A."/>
            <person name="Lindquist E."/>
            <person name="Daum C."/>
            <person name="Ramamoorthy G.K."/>
            <person name="Gryganskyi A."/>
            <person name="Culley D."/>
            <person name="Magnuson J.K."/>
            <person name="James T.Y."/>
            <person name="O'Malley M.A."/>
            <person name="Stajich J.E."/>
            <person name="Spatafora J.W."/>
            <person name="Visel A."/>
            <person name="Grigoriev I.V."/>
        </authorList>
    </citation>
    <scope>NUCLEOTIDE SEQUENCE [LARGE SCALE GENOMIC DNA]</scope>
    <source>
        <strain evidence="7 8">68-887.2</strain>
    </source>
</reference>
<sequence>MSEIEELPPSRLGTKEHWDKVYEREVQNFEDAGSEGEVWFGEESVSEMRAWASKHLPSTPTPLRIMECGSGNGTLLLSFLTSPASSGPQRFHLTGIDYSPAAAVLARGVEAKRREEIPDELDDDDEVMNEVECDWRTEDLLRKDFDGETWDLVLDKGTWDALCLSDERIDGKTPSVLYPERVAKLVRPGGFFFITSCNFTVDEVKQRWGRSDLGFVFHSSIPHKTFTFGGKQGQTTSTVAFRKVDSAPPANGHVNGVVNGHSDLGSLYLCVDCGGTKTDVAIADGSGKLVARAIGGTSNMAEVGLQTSYEIICATVLDALSTLHCVSAEPNGRINGGPSPCPVHFDDVWVGISGCDTSLDQQNMLDLLSPFFGTAKVSVVNDAHLLGGALLTHHAPWGIAVIAGTGSVVIALEVAGQGEVVQVGRRGGTGYLLGDDGSAFDLGRCAIRSAIDDFDAGEERAGGLAEVIRHHFEVKETGEVLAKVYDLDPKLSPIDATNVRKLRVSSLSRPILSYFSSGDSLAIRAVYTAAGLLVASIVSLVRQLLEADANRRLEDGAIVMGGGVIQQEAYRDVVLELLKKEGIVFGVVEQVGDVAGEGVMGLVEKAKKTAA</sequence>
<dbReference type="GO" id="GO:0005737">
    <property type="term" value="C:cytoplasm"/>
    <property type="evidence" value="ECO:0007669"/>
    <property type="project" value="UniProtKB-SubCell"/>
</dbReference>
<comment type="subcellular location">
    <subcellularLocation>
        <location evidence="5">Cytoplasm</location>
    </subcellularLocation>
</comment>
<dbReference type="GO" id="GO:0016192">
    <property type="term" value="P:vesicle-mediated transport"/>
    <property type="evidence" value="ECO:0007669"/>
    <property type="project" value="UniProtKB-UniRule"/>
</dbReference>
<accession>A0A1Y2B3A4</accession>
<keyword evidence="5" id="KW-0963">Cytoplasm</keyword>
<dbReference type="SUPFAM" id="SSF53067">
    <property type="entry name" value="Actin-like ATPase domain"/>
    <property type="match status" value="2"/>
</dbReference>
<organism evidence="7 8">
    <name type="scientific">Naematelia encephala</name>
    <dbReference type="NCBI Taxonomy" id="71784"/>
    <lineage>
        <taxon>Eukaryota</taxon>
        <taxon>Fungi</taxon>
        <taxon>Dikarya</taxon>
        <taxon>Basidiomycota</taxon>
        <taxon>Agaricomycotina</taxon>
        <taxon>Tremellomycetes</taxon>
        <taxon>Tremellales</taxon>
        <taxon>Naemateliaceae</taxon>
        <taxon>Naematelia</taxon>
    </lineage>
</organism>
<dbReference type="PANTHER" id="PTHR12843">
    <property type="entry name" value="PROTEIN-LYSINE N-METHYLTRANSFERASE METTL10"/>
    <property type="match status" value="1"/>
</dbReference>
<dbReference type="InterPro" id="IPR029063">
    <property type="entry name" value="SAM-dependent_MTases_sf"/>
</dbReference>
<keyword evidence="8" id="KW-1185">Reference proteome</keyword>
<dbReference type="InterPro" id="IPR002731">
    <property type="entry name" value="ATPase_BadF"/>
</dbReference>
<keyword evidence="5" id="KW-0813">Transport</keyword>
<protein>
    <recommendedName>
        <fullName evidence="5">Protein-lysine N-methyltransferase EFM4</fullName>
        <ecNumber evidence="5">2.1.1.-</ecNumber>
    </recommendedName>
    <alternativeName>
        <fullName evidence="5">Elongation factor methyltransferase 4</fullName>
    </alternativeName>
</protein>
<evidence type="ECO:0000256" key="2">
    <source>
        <dbReference type="ARBA" id="ARBA00022603"/>
    </source>
</evidence>
<evidence type="ECO:0000259" key="6">
    <source>
        <dbReference type="Pfam" id="PF01869"/>
    </source>
</evidence>
<dbReference type="CDD" id="cd02440">
    <property type="entry name" value="AdoMet_MTases"/>
    <property type="match status" value="1"/>
</dbReference>
<comment type="similarity">
    <text evidence="1">Belongs to the eukaryotic-type N-acetylglucosamine kinase family.</text>
</comment>
<comment type="function">
    <text evidence="5">S-adenosyl-L-methionine-dependent protein-lysine N-methyltransferase that mono- and dimethylates elongation factor 1-alpha at 'Lys-316'. May play a role in intracellular transport.</text>
</comment>
<dbReference type="EC" id="2.1.1.-" evidence="5"/>
<proteinExistence type="inferred from homology"/>